<dbReference type="SUPFAM" id="SSF54001">
    <property type="entry name" value="Cysteine proteinases"/>
    <property type="match status" value="1"/>
</dbReference>
<dbReference type="InterPro" id="IPR008162">
    <property type="entry name" value="Pyrophosphatase"/>
</dbReference>
<dbReference type="Proteomes" id="UP001291926">
    <property type="component" value="Unassembled WGS sequence"/>
</dbReference>
<comment type="similarity">
    <text evidence="2">Belongs to the peptidase C48 family.</text>
</comment>
<dbReference type="InterPro" id="IPR003653">
    <property type="entry name" value="Peptidase_C48_C"/>
</dbReference>
<dbReference type="Gene3D" id="3.40.395.10">
    <property type="entry name" value="Adenoviral Proteinase, Chain A"/>
    <property type="match status" value="1"/>
</dbReference>
<feature type="region of interest" description="Disordered" evidence="10">
    <location>
        <begin position="271"/>
        <end position="318"/>
    </location>
</feature>
<feature type="region of interest" description="Disordered" evidence="10">
    <location>
        <begin position="774"/>
        <end position="794"/>
    </location>
</feature>
<feature type="compositionally biased region" description="Basic and acidic residues" evidence="10">
    <location>
        <begin position="777"/>
        <end position="794"/>
    </location>
</feature>
<dbReference type="EC" id="3.6.1.1" evidence="4"/>
<dbReference type="Pfam" id="PF02902">
    <property type="entry name" value="Peptidase_C48"/>
    <property type="match status" value="1"/>
</dbReference>
<dbReference type="PROSITE" id="PS50600">
    <property type="entry name" value="ULP_PROTEASE"/>
    <property type="match status" value="1"/>
</dbReference>
<evidence type="ECO:0000256" key="2">
    <source>
        <dbReference type="ARBA" id="ARBA00005234"/>
    </source>
</evidence>
<protein>
    <recommendedName>
        <fullName evidence="4">inorganic diphosphatase</fullName>
        <ecNumber evidence="4">3.6.1.1</ecNumber>
    </recommendedName>
</protein>
<comment type="similarity">
    <text evidence="3">Belongs to the PPase family.</text>
</comment>
<reference evidence="12 13" key="1">
    <citation type="journal article" date="2023" name="bioRxiv">
        <title>Genome report: Whole genome sequence and annotation of Penstemon davidsonii.</title>
        <authorList>
            <person name="Ostevik K.L."/>
            <person name="Alabady M."/>
            <person name="Zhang M."/>
            <person name="Rausher M.D."/>
        </authorList>
    </citation>
    <scope>NUCLEOTIDE SEQUENCE [LARGE SCALE GENOMIC DNA]</scope>
    <source>
        <strain evidence="12">DNT005</strain>
        <tissue evidence="12">Whole leaf</tissue>
    </source>
</reference>
<name>A0ABR0D0P0_9LAMI</name>
<keyword evidence="7" id="KW-0378">Hydrolase</keyword>
<dbReference type="PROSITE" id="PS00387">
    <property type="entry name" value="PPASE"/>
    <property type="match status" value="1"/>
</dbReference>
<dbReference type="Gene3D" id="3.90.80.10">
    <property type="entry name" value="Inorganic pyrophosphatase"/>
    <property type="match status" value="1"/>
</dbReference>
<evidence type="ECO:0000256" key="1">
    <source>
        <dbReference type="ARBA" id="ARBA00001946"/>
    </source>
</evidence>
<keyword evidence="8" id="KW-0460">Magnesium</keyword>
<evidence type="ECO:0000256" key="10">
    <source>
        <dbReference type="SAM" id="MobiDB-lite"/>
    </source>
</evidence>
<dbReference type="SUPFAM" id="SSF50324">
    <property type="entry name" value="Inorganic pyrophosphatase"/>
    <property type="match status" value="1"/>
</dbReference>
<gene>
    <name evidence="12" type="ORF">RD792_010029</name>
</gene>
<dbReference type="Pfam" id="PF00719">
    <property type="entry name" value="Pyrophosphatase"/>
    <property type="match status" value="1"/>
</dbReference>
<organism evidence="12 13">
    <name type="scientific">Penstemon davidsonii</name>
    <dbReference type="NCBI Taxonomy" id="160366"/>
    <lineage>
        <taxon>Eukaryota</taxon>
        <taxon>Viridiplantae</taxon>
        <taxon>Streptophyta</taxon>
        <taxon>Embryophyta</taxon>
        <taxon>Tracheophyta</taxon>
        <taxon>Spermatophyta</taxon>
        <taxon>Magnoliopsida</taxon>
        <taxon>eudicotyledons</taxon>
        <taxon>Gunneridae</taxon>
        <taxon>Pentapetalae</taxon>
        <taxon>asterids</taxon>
        <taxon>lamiids</taxon>
        <taxon>Lamiales</taxon>
        <taxon>Plantaginaceae</taxon>
        <taxon>Cheloneae</taxon>
        <taxon>Penstemon</taxon>
    </lineage>
</organism>
<comment type="cofactor">
    <cofactor evidence="1">
        <name>Mg(2+)</name>
        <dbReference type="ChEBI" id="CHEBI:18420"/>
    </cofactor>
</comment>
<evidence type="ECO:0000256" key="3">
    <source>
        <dbReference type="ARBA" id="ARBA00006220"/>
    </source>
</evidence>
<dbReference type="InterPro" id="IPR036649">
    <property type="entry name" value="Pyrophosphatase_sf"/>
</dbReference>
<dbReference type="EMBL" id="JAYDYQ010002534">
    <property type="protein sequence ID" value="KAK4482857.1"/>
    <property type="molecule type" value="Genomic_DNA"/>
</dbReference>
<evidence type="ECO:0000259" key="11">
    <source>
        <dbReference type="PROSITE" id="PS50600"/>
    </source>
</evidence>
<keyword evidence="6" id="KW-0479">Metal-binding</keyword>
<feature type="compositionally biased region" description="Polar residues" evidence="10">
    <location>
        <begin position="272"/>
        <end position="289"/>
    </location>
</feature>
<evidence type="ECO:0000256" key="9">
    <source>
        <dbReference type="ARBA" id="ARBA00047820"/>
    </source>
</evidence>
<accession>A0ABR0D0P0</accession>
<keyword evidence="5" id="KW-0645">Protease</keyword>
<proteinExistence type="inferred from homology"/>
<feature type="domain" description="Ubiquitin-like protease family profile" evidence="11">
    <location>
        <begin position="862"/>
        <end position="1043"/>
    </location>
</feature>
<dbReference type="InterPro" id="IPR038765">
    <property type="entry name" value="Papain-like_cys_pep_sf"/>
</dbReference>
<evidence type="ECO:0000256" key="8">
    <source>
        <dbReference type="ARBA" id="ARBA00022842"/>
    </source>
</evidence>
<dbReference type="CDD" id="cd00412">
    <property type="entry name" value="pyrophosphatase"/>
    <property type="match status" value="1"/>
</dbReference>
<evidence type="ECO:0000313" key="13">
    <source>
        <dbReference type="Proteomes" id="UP001291926"/>
    </source>
</evidence>
<evidence type="ECO:0000313" key="12">
    <source>
        <dbReference type="EMBL" id="KAK4482857.1"/>
    </source>
</evidence>
<evidence type="ECO:0000256" key="7">
    <source>
        <dbReference type="ARBA" id="ARBA00022801"/>
    </source>
</evidence>
<evidence type="ECO:0000256" key="5">
    <source>
        <dbReference type="ARBA" id="ARBA00022670"/>
    </source>
</evidence>
<evidence type="ECO:0000256" key="6">
    <source>
        <dbReference type="ARBA" id="ARBA00022723"/>
    </source>
</evidence>
<keyword evidence="13" id="KW-1185">Reference proteome</keyword>
<comment type="caution">
    <text evidence="12">The sequence shown here is derived from an EMBL/GenBank/DDBJ whole genome shotgun (WGS) entry which is preliminary data.</text>
</comment>
<dbReference type="HAMAP" id="MF_00209">
    <property type="entry name" value="Inorganic_PPase"/>
    <property type="match status" value="1"/>
</dbReference>
<evidence type="ECO:0000256" key="4">
    <source>
        <dbReference type="ARBA" id="ARBA00012146"/>
    </source>
</evidence>
<comment type="catalytic activity">
    <reaction evidence="9">
        <text>diphosphate + H2O = 2 phosphate + H(+)</text>
        <dbReference type="Rhea" id="RHEA:24576"/>
        <dbReference type="ChEBI" id="CHEBI:15377"/>
        <dbReference type="ChEBI" id="CHEBI:15378"/>
        <dbReference type="ChEBI" id="CHEBI:33019"/>
        <dbReference type="ChEBI" id="CHEBI:43474"/>
        <dbReference type="EC" id="3.6.1.1"/>
    </reaction>
</comment>
<dbReference type="PANTHER" id="PTHR10286">
    <property type="entry name" value="INORGANIC PYROPHOSPHATASE"/>
    <property type="match status" value="1"/>
</dbReference>
<sequence length="1078" mass="123960">MNLDGDNDCWYKVFIEEKGDVTWPQFTEYVLAQFDFVDPEPLKQDRVVPSLPLPSTSVLTGNSRVALNERILSSMSKRSIAAHPWHDLEYGPGAPAVFNCVVEIGKGSKVKYELDKASGLIKVDRVLYSSVVYPLNYGFVPRTLCEDSDPIDVLVLMQEPILPGTFLRARAIGLMPMIDQGEKDDKIIAVCADDPEFRHYKDIKELAPHRLAEIRRFFEEYKRNENKEVAVEDFLPAEAAIDAVKHSMPYTGARGRKRKVHAHKLDVEIDNVNDNTTGDNPSQIQTPMPNTHEIGSGKKLKATPPVKTSEEDTRSYPSKYNGVTLDFTDAIDSPEDKKRYESIDNICKKYYPRERDEFRDFLLTVNSSKEAEMKLQHRTSLKKLSEVNQYLDISQKKAIEDIGFGTMTRVQCDQVDRIILRWIVDNYDHENSTLSIHGHNIEFTDERIHRALGIPYGGIEIKLDSTSKEGLIKYHHLFKIVNGRIDLNDLVERIKDSPRDCGENFKIMYMILLFGVVLFPSTRPDMSASYLNFLVDIDNIAMKNWSALVLDFLNYGIRSWKTQSRTYLCGCLFLLEVMYLAHIRPLGSVSRVILSSEIPYAEQLTKSKVSLICTELRNNGGYWNPKACLLDTPTPNKYNTENFGPKPADITANEKNETHDQSKLDENIKSYDRECDLQSQISLLTLKYSTLEITVRQMANVINELLSKNSFTPQPSVKNIPNIGSSDKVDSMIQSFKGCMESIPRTIKLTVRSSLKDIVKEHLNGVFQSVSPNPSINEHRNVETEEKLDTPDDPKLKPRVLDFSEFDGFVRQEEGVKSDSKKFDFYGEGIKCSPQSDDVHVFSFLFDEKLPQSELVIDYGEWHLSRENLRCLMPLTQLHGFVIDCVAYMKTIDMRNKNTYSQYWYFPTMFSQLIFNSDYEDEKIITQFFEGECNFTGDIDFCEQIFLPINDMNNHWFLCVVDFALEAIHIYDSLPNALMKEYRSGLVKELVERLDHLLQKWAPAKYKLKNLRDGFLFDDDSWYPRQTNGFDCGLYVCMKLMFDNGFTRRLTSEESFIARRRLAAALYKCKANKFAWNV</sequence>